<evidence type="ECO:0000256" key="14">
    <source>
        <dbReference type="PROSITE-ProRule" id="PRU10141"/>
    </source>
</evidence>
<feature type="domain" description="Protein kinase" evidence="18">
    <location>
        <begin position="864"/>
        <end position="1186"/>
    </location>
</feature>
<keyword evidence="12 14" id="KW-0547">Nucleotide-binding</keyword>
<dbReference type="SMART" id="SM00219">
    <property type="entry name" value="TyrKc"/>
    <property type="match status" value="1"/>
</dbReference>
<feature type="domain" description="Ig-like" evidence="19">
    <location>
        <begin position="354"/>
        <end position="461"/>
    </location>
</feature>
<dbReference type="Gene3D" id="3.30.200.20">
    <property type="entry name" value="Phosphorylase Kinase, domain 1"/>
    <property type="match status" value="1"/>
</dbReference>
<evidence type="ECO:0000256" key="2">
    <source>
        <dbReference type="ARBA" id="ARBA00011902"/>
    </source>
</evidence>
<dbReference type="FunFam" id="1.10.510.10:FF:000462">
    <property type="entry name" value="Receptor tyrosine kinase"/>
    <property type="match status" value="1"/>
</dbReference>
<accession>A0A913YR42</accession>
<evidence type="ECO:0000256" key="9">
    <source>
        <dbReference type="ARBA" id="ARBA00023319"/>
    </source>
</evidence>
<dbReference type="Proteomes" id="UP000887567">
    <property type="component" value="Unplaced"/>
</dbReference>
<feature type="binding site" evidence="13">
    <location>
        <position position="1045"/>
    </location>
    <ligand>
        <name>Mg(2+)</name>
        <dbReference type="ChEBI" id="CHEBI:18420"/>
    </ligand>
</feature>
<keyword evidence="13" id="KW-0479">Metal-binding</keyword>
<dbReference type="GO" id="GO:0005886">
    <property type="term" value="C:plasma membrane"/>
    <property type="evidence" value="ECO:0007669"/>
    <property type="project" value="TreeGrafter"/>
</dbReference>
<keyword evidence="4 16" id="KW-1133">Transmembrane helix</keyword>
<evidence type="ECO:0000256" key="7">
    <source>
        <dbReference type="ARBA" id="ARBA00023170"/>
    </source>
</evidence>
<dbReference type="InterPro" id="IPR050122">
    <property type="entry name" value="RTK"/>
</dbReference>
<dbReference type="InterPro" id="IPR013783">
    <property type="entry name" value="Ig-like_fold"/>
</dbReference>
<dbReference type="SUPFAM" id="SSF56112">
    <property type="entry name" value="Protein kinase-like (PK-like)"/>
    <property type="match status" value="1"/>
</dbReference>
<dbReference type="InterPro" id="IPR011009">
    <property type="entry name" value="Kinase-like_dom_sf"/>
</dbReference>
<keyword evidence="5 16" id="KW-0472">Membrane</keyword>
<keyword evidence="8" id="KW-0325">Glycoprotein</keyword>
<dbReference type="PRINTS" id="PR00109">
    <property type="entry name" value="TYRKINASE"/>
</dbReference>
<evidence type="ECO:0000256" key="16">
    <source>
        <dbReference type="SAM" id="Phobius"/>
    </source>
</evidence>
<comment type="subcellular location">
    <subcellularLocation>
        <location evidence="1">Membrane</location>
        <topology evidence="1">Single-pass membrane protein</topology>
    </subcellularLocation>
</comment>
<dbReference type="EC" id="2.7.10.1" evidence="2"/>
<dbReference type="Gene3D" id="1.10.510.10">
    <property type="entry name" value="Transferase(Phosphotransferase) domain 1"/>
    <property type="match status" value="1"/>
</dbReference>
<evidence type="ECO:0000259" key="18">
    <source>
        <dbReference type="PROSITE" id="PS50011"/>
    </source>
</evidence>
<keyword evidence="13" id="KW-0460">Magnesium</keyword>
<dbReference type="InterPro" id="IPR007110">
    <property type="entry name" value="Ig-like_dom"/>
</dbReference>
<dbReference type="Pfam" id="PF07714">
    <property type="entry name" value="PK_Tyr_Ser-Thr"/>
    <property type="match status" value="1"/>
</dbReference>
<feature type="binding site" evidence="12">
    <location>
        <begin position="979"/>
        <end position="985"/>
    </location>
    <ligand>
        <name>ATP</name>
        <dbReference type="ChEBI" id="CHEBI:30616"/>
    </ligand>
</feature>
<dbReference type="Pfam" id="PF13927">
    <property type="entry name" value="Ig_3"/>
    <property type="match status" value="4"/>
</dbReference>
<dbReference type="GO" id="GO:0043235">
    <property type="term" value="C:receptor complex"/>
    <property type="evidence" value="ECO:0007669"/>
    <property type="project" value="TreeGrafter"/>
</dbReference>
<dbReference type="SMART" id="SM00409">
    <property type="entry name" value="IG"/>
    <property type="match status" value="7"/>
</dbReference>
<dbReference type="OMA" id="KANITWY"/>
<evidence type="ECO:0000313" key="21">
    <source>
        <dbReference type="Proteomes" id="UP000887567"/>
    </source>
</evidence>
<dbReference type="InterPro" id="IPR003598">
    <property type="entry name" value="Ig_sub2"/>
</dbReference>
<feature type="binding site" evidence="12">
    <location>
        <position position="931"/>
    </location>
    <ligand>
        <name>ATP</name>
        <dbReference type="ChEBI" id="CHEBI:30616"/>
    </ligand>
</feature>
<feature type="domain" description="Ig-like" evidence="19">
    <location>
        <begin position="693"/>
        <end position="769"/>
    </location>
</feature>
<dbReference type="RefSeq" id="XP_028517518.1">
    <property type="nucleotide sequence ID" value="XM_028661717.1"/>
</dbReference>
<keyword evidence="7" id="KW-0675">Receptor</keyword>
<feature type="compositionally biased region" description="Basic and acidic residues" evidence="15">
    <location>
        <begin position="1287"/>
        <end position="1310"/>
    </location>
</feature>
<dbReference type="InterPro" id="IPR008266">
    <property type="entry name" value="Tyr_kinase_AS"/>
</dbReference>
<dbReference type="InterPro" id="IPR000719">
    <property type="entry name" value="Prot_kinase_dom"/>
</dbReference>
<dbReference type="EnsemblMetazoa" id="XM_028661717.1">
    <property type="protein sequence ID" value="XP_028517518.1"/>
    <property type="gene ID" value="LOC110248377"/>
</dbReference>
<dbReference type="PROSITE" id="PS50835">
    <property type="entry name" value="IG_LIKE"/>
    <property type="match status" value="6"/>
</dbReference>
<keyword evidence="21" id="KW-1185">Reference proteome</keyword>
<evidence type="ECO:0000256" key="15">
    <source>
        <dbReference type="SAM" id="MobiDB-lite"/>
    </source>
</evidence>
<organism evidence="20 21">
    <name type="scientific">Exaiptasia diaphana</name>
    <name type="common">Tropical sea anemone</name>
    <name type="synonym">Aiptasia pulchella</name>
    <dbReference type="NCBI Taxonomy" id="2652724"/>
    <lineage>
        <taxon>Eukaryota</taxon>
        <taxon>Metazoa</taxon>
        <taxon>Cnidaria</taxon>
        <taxon>Anthozoa</taxon>
        <taxon>Hexacorallia</taxon>
        <taxon>Actiniaria</taxon>
        <taxon>Aiptasiidae</taxon>
        <taxon>Exaiptasia</taxon>
    </lineage>
</organism>
<dbReference type="InterPro" id="IPR036179">
    <property type="entry name" value="Ig-like_dom_sf"/>
</dbReference>
<feature type="domain" description="Ig-like" evidence="19">
    <location>
        <begin position="239"/>
        <end position="347"/>
    </location>
</feature>
<dbReference type="PROSITE" id="PS00107">
    <property type="entry name" value="PROTEIN_KINASE_ATP"/>
    <property type="match status" value="1"/>
</dbReference>
<feature type="domain" description="Ig-like" evidence="19">
    <location>
        <begin position="487"/>
        <end position="569"/>
    </location>
</feature>
<evidence type="ECO:0000256" key="8">
    <source>
        <dbReference type="ARBA" id="ARBA00023180"/>
    </source>
</evidence>
<feature type="binding site" evidence="12">
    <location>
        <position position="1044"/>
    </location>
    <ligand>
        <name>ATP</name>
        <dbReference type="ChEBI" id="CHEBI:30616"/>
    </ligand>
</feature>
<evidence type="ECO:0000256" key="17">
    <source>
        <dbReference type="SAM" id="SignalP"/>
    </source>
</evidence>
<keyword evidence="9" id="KW-0393">Immunoglobulin domain</keyword>
<evidence type="ECO:0000256" key="1">
    <source>
        <dbReference type="ARBA" id="ARBA00004167"/>
    </source>
</evidence>
<feature type="active site" description="Proton acceptor" evidence="11">
    <location>
        <position position="1040"/>
    </location>
</feature>
<dbReference type="SUPFAM" id="SSF48726">
    <property type="entry name" value="Immunoglobulin"/>
    <property type="match status" value="6"/>
</dbReference>
<feature type="binding site" evidence="14">
    <location>
        <position position="890"/>
    </location>
    <ligand>
        <name>ATP</name>
        <dbReference type="ChEBI" id="CHEBI:30616"/>
    </ligand>
</feature>
<dbReference type="SMART" id="SM00408">
    <property type="entry name" value="IGc2"/>
    <property type="match status" value="6"/>
</dbReference>
<dbReference type="InterPro" id="IPR017441">
    <property type="entry name" value="Protein_kinase_ATP_BS"/>
</dbReference>
<keyword evidence="12 14" id="KW-0067">ATP-binding</keyword>
<feature type="domain" description="Ig-like" evidence="19">
    <location>
        <begin position="138"/>
        <end position="229"/>
    </location>
</feature>
<dbReference type="InterPro" id="IPR001245">
    <property type="entry name" value="Ser-Thr/Tyr_kinase_cat_dom"/>
</dbReference>
<keyword evidence="17" id="KW-0732">Signal</keyword>
<feature type="transmembrane region" description="Helical" evidence="16">
    <location>
        <begin position="790"/>
        <end position="813"/>
    </location>
</feature>
<evidence type="ECO:0000256" key="6">
    <source>
        <dbReference type="ARBA" id="ARBA00023157"/>
    </source>
</evidence>
<dbReference type="InterPro" id="IPR003599">
    <property type="entry name" value="Ig_sub"/>
</dbReference>
<evidence type="ECO:0000256" key="13">
    <source>
        <dbReference type="PIRSR" id="PIRSR000615-3"/>
    </source>
</evidence>
<evidence type="ECO:0000256" key="11">
    <source>
        <dbReference type="PIRSR" id="PIRSR000615-1"/>
    </source>
</evidence>
<evidence type="ECO:0000256" key="3">
    <source>
        <dbReference type="ARBA" id="ARBA00022692"/>
    </source>
</evidence>
<evidence type="ECO:0000313" key="20">
    <source>
        <dbReference type="EnsemblMetazoa" id="XP_028517518.1"/>
    </source>
</evidence>
<dbReference type="PROSITE" id="PS50011">
    <property type="entry name" value="PROTEIN_KINASE_DOM"/>
    <property type="match status" value="1"/>
</dbReference>
<dbReference type="GO" id="GO:0005524">
    <property type="term" value="F:ATP binding"/>
    <property type="evidence" value="ECO:0007669"/>
    <property type="project" value="UniProtKB-UniRule"/>
</dbReference>
<evidence type="ECO:0000256" key="5">
    <source>
        <dbReference type="ARBA" id="ARBA00023136"/>
    </source>
</evidence>
<protein>
    <recommendedName>
        <fullName evidence="2">receptor protein-tyrosine kinase</fullName>
        <ecNumber evidence="2">2.7.10.1</ecNumber>
    </recommendedName>
</protein>
<evidence type="ECO:0000259" key="19">
    <source>
        <dbReference type="PROSITE" id="PS50835"/>
    </source>
</evidence>
<dbReference type="PROSITE" id="PS00109">
    <property type="entry name" value="PROTEIN_KINASE_TYR"/>
    <property type="match status" value="1"/>
</dbReference>
<dbReference type="CDD" id="cd00096">
    <property type="entry name" value="Ig"/>
    <property type="match status" value="4"/>
</dbReference>
<dbReference type="Gene3D" id="2.60.40.10">
    <property type="entry name" value="Immunoglobulins"/>
    <property type="match status" value="6"/>
</dbReference>
<evidence type="ECO:0000256" key="4">
    <source>
        <dbReference type="ARBA" id="ARBA00022989"/>
    </source>
</evidence>
<dbReference type="GO" id="GO:0004714">
    <property type="term" value="F:transmembrane receptor protein tyrosine kinase activity"/>
    <property type="evidence" value="ECO:0007669"/>
    <property type="project" value="UniProtKB-EC"/>
</dbReference>
<dbReference type="GeneID" id="110248377"/>
<sequence length="1324" mass="148376">MARICRAVPWVCWLARVVLFLGLVGQGMSAKFAFFHTAGVPPVKSVPFAENVVINCTTNRNNVTTELLKKHSGQWVSLTSPKLNTIQFVKNGDVFTLLDFGLPDSGSYRCRATDNQSGQKIEWAEPGLFLIPDYFALPKMYVSPEAMVVISEGKSANFTCRSGKGTKLTWYKMGSAPNDEVAVPADKVITTEDKMGKRVVLTIKNAQTSDSGNYKCVLSLKGKKNYKMTGLRVLKPTSPQIVLHSPTVKTPNLQDVNVECTVTGYPEPDIKWYRGDKEITVPGCQVTTRLNKKCEGMKHTIEKIVVVPHKRYRGLLKISKATYPDDHGIYRCVAMEQQVVSAEANISVNIEVEPKIDRKYTGPTVLALKNSAAEIKCTIEKSNPEPTWTWEFQKRICVAQKGDCTPNADDWIPLDSKSHTVEPKPGTPALESIVNVPKDQEETFYRCKARNKYGSDNFTISLIRSEAFEVVKIVSSKKSYTFTAGIQKIKIECDIFKQFSPFGVLWFRGDEQISPFTDDRIQVNRANSSEENSYDRFVFNLINTTAEDSGIYTCSTPTDRDKNDTIRFTIKPQVAPNITGLVSQDVKDENKLVVLSCDTSNANPPATVTWFRDDTLIEIASSDRVDNENSDSCASRTAGYYYVVTKVGSPLIICHPKHQYHTGKYRCIAENIAGSDSQEAQINILEAAKITNPIKNGRIEVTLGQSLNISCTASGNPLPTVVWTRTGQTDILVSGKGSARLRFVELLKKNLGNYSCNATNYKSAARHISIAEYKADVSGQTGDKAISKQALIGIIVGCVAFVLLVTVICFVVYRRQKKQIEEYKELYFLRTGNSDYKIDPDRSLLDQCNDLPYDMDWEFPEERLILGKPLGSGAFGQVVKAEAIGMAAFKPRDKTPDAVKNRSKLRRSMRESKKKNEYASMRISKTTVAVKTLKEGATQNDYKDLASELKILIHLGNHKNIVNVLGACTRGRRLMVIIEFAPHGDLLSFLRARRDIYEPNWVKTSNNPEQEFTLVDLAMATYQISRGMEFLASRKCVHRDLAARNVLVGKDFVMKISDFGLARDIYKDDLYVKTTSGLLPVKWMAMESLFDRVYTEKSDVWSFGIVLWEIFTLGGNPYPGLPTEQLLDYLSEGQRMKQPQNCPLEMYAIMRDCWMQFPEQRPEFSAIAERLGKILERNVSEDNPYIYLEMDEQTGATDYYLNPCDAFNTQGRQTADGYEEALPTPRPDTSNKYDSPLPGLPPDSPGYDGPTGPLPSIPPTYEEATKKLLQDEPRKPSQSSNESGIDIDEKEKEREENEPLIVRLEDETRFSPKGKGKSSQESAV</sequence>
<feature type="compositionally biased region" description="Basic and acidic residues" evidence="15">
    <location>
        <begin position="1263"/>
        <end position="1275"/>
    </location>
</feature>
<feature type="binding site" evidence="12">
    <location>
        <begin position="871"/>
        <end position="878"/>
    </location>
    <ligand>
        <name>ATP</name>
        <dbReference type="ChEBI" id="CHEBI:30616"/>
    </ligand>
</feature>
<keyword evidence="6" id="KW-1015">Disulfide bond</keyword>
<dbReference type="CDD" id="cd00099">
    <property type="entry name" value="IgV"/>
    <property type="match status" value="1"/>
</dbReference>
<feature type="domain" description="Ig-like" evidence="19">
    <location>
        <begin position="576"/>
        <end position="683"/>
    </location>
</feature>
<feature type="signal peptide" evidence="17">
    <location>
        <begin position="1"/>
        <end position="29"/>
    </location>
</feature>
<comment type="catalytic activity">
    <reaction evidence="10">
        <text>L-tyrosyl-[protein] + ATP = O-phospho-L-tyrosyl-[protein] + ADP + H(+)</text>
        <dbReference type="Rhea" id="RHEA:10596"/>
        <dbReference type="Rhea" id="RHEA-COMP:10136"/>
        <dbReference type="Rhea" id="RHEA-COMP:20101"/>
        <dbReference type="ChEBI" id="CHEBI:15378"/>
        <dbReference type="ChEBI" id="CHEBI:30616"/>
        <dbReference type="ChEBI" id="CHEBI:46858"/>
        <dbReference type="ChEBI" id="CHEBI:61978"/>
        <dbReference type="ChEBI" id="CHEBI:456216"/>
        <dbReference type="EC" id="2.7.10.1"/>
    </reaction>
</comment>
<dbReference type="FunFam" id="3.30.200.20:FF:000619">
    <property type="entry name" value="macrophage colony-stimulating factor 1 receptor isoform X2"/>
    <property type="match status" value="1"/>
</dbReference>
<evidence type="ECO:0000256" key="10">
    <source>
        <dbReference type="ARBA" id="ARBA00051243"/>
    </source>
</evidence>
<dbReference type="PANTHER" id="PTHR24416:SF600">
    <property type="entry name" value="PDGF- AND VEGF-RECEPTOR RELATED, ISOFORM J"/>
    <property type="match status" value="1"/>
</dbReference>
<dbReference type="GO" id="GO:0007169">
    <property type="term" value="P:cell surface receptor protein tyrosine kinase signaling pathway"/>
    <property type="evidence" value="ECO:0007669"/>
    <property type="project" value="TreeGrafter"/>
</dbReference>
<proteinExistence type="predicted"/>
<feature type="binding site" evidence="13">
    <location>
        <position position="1058"/>
    </location>
    <ligand>
        <name>Mg(2+)</name>
        <dbReference type="ChEBI" id="CHEBI:18420"/>
    </ligand>
</feature>
<dbReference type="PANTHER" id="PTHR24416">
    <property type="entry name" value="TYROSINE-PROTEIN KINASE RECEPTOR"/>
    <property type="match status" value="1"/>
</dbReference>
<feature type="chain" id="PRO_5036931070" description="receptor protein-tyrosine kinase" evidence="17">
    <location>
        <begin position="30"/>
        <end position="1324"/>
    </location>
</feature>
<dbReference type="PIRSF" id="PIRSF000615">
    <property type="entry name" value="TyrPK_CSF1-R"/>
    <property type="match status" value="1"/>
</dbReference>
<feature type="region of interest" description="Disordered" evidence="15">
    <location>
        <begin position="1218"/>
        <end position="1324"/>
    </location>
</feature>
<dbReference type="SMART" id="SM00220">
    <property type="entry name" value="S_TKc"/>
    <property type="match status" value="1"/>
</dbReference>
<dbReference type="InterPro" id="IPR020635">
    <property type="entry name" value="Tyr_kinase_cat_dom"/>
</dbReference>
<reference evidence="20" key="1">
    <citation type="submission" date="2022-11" db="UniProtKB">
        <authorList>
            <consortium name="EnsemblMetazoa"/>
        </authorList>
    </citation>
    <scope>IDENTIFICATION</scope>
</reference>
<dbReference type="KEGG" id="epa:110248377"/>
<evidence type="ECO:0000256" key="12">
    <source>
        <dbReference type="PIRSR" id="PIRSR000615-2"/>
    </source>
</evidence>
<dbReference type="GO" id="GO:0046872">
    <property type="term" value="F:metal ion binding"/>
    <property type="evidence" value="ECO:0007669"/>
    <property type="project" value="UniProtKB-KW"/>
</dbReference>
<dbReference type="OrthoDB" id="6021492at2759"/>
<name>A0A913YR42_EXADI</name>
<keyword evidence="3 16" id="KW-0812">Transmembrane</keyword>